<organism evidence="2 3">
    <name type="scientific">Maritalea porphyrae</name>
    <dbReference type="NCBI Taxonomy" id="880732"/>
    <lineage>
        <taxon>Bacteria</taxon>
        <taxon>Pseudomonadati</taxon>
        <taxon>Pseudomonadota</taxon>
        <taxon>Alphaproteobacteria</taxon>
        <taxon>Hyphomicrobiales</taxon>
        <taxon>Devosiaceae</taxon>
        <taxon>Maritalea</taxon>
    </lineage>
</organism>
<gene>
    <name evidence="2" type="ORF">GCM10007879_03010</name>
</gene>
<feature type="transmembrane region" description="Helical" evidence="1">
    <location>
        <begin position="151"/>
        <end position="171"/>
    </location>
</feature>
<name>A0ABQ5UN09_9HYPH</name>
<keyword evidence="1" id="KW-0812">Transmembrane</keyword>
<evidence type="ECO:0000313" key="3">
    <source>
        <dbReference type="Proteomes" id="UP001161405"/>
    </source>
</evidence>
<keyword evidence="3" id="KW-1185">Reference proteome</keyword>
<sequence length="203" mass="23162">MLTNTHILVAATALTRQRFTTKQNLAIIAGGVVPDLSVFIMAAVGRMPGSTITNLWRKPDGMYWQEPWQFFSALSNSIPLYVALLLLFMFLVRRAQKHRALWLGSALFFAACLLHVLFDFPVHADDAHVHFWPLTDARFHSPVSYWQSQYWGNWVSAFEVIGGLIMATILWRRFGHWWPRIGTTLLALPYIAAIAFLLRGFVS</sequence>
<feature type="transmembrane region" description="Helical" evidence="1">
    <location>
        <begin position="68"/>
        <end position="88"/>
    </location>
</feature>
<comment type="caution">
    <text evidence="2">The sequence shown here is derived from an EMBL/GenBank/DDBJ whole genome shotgun (WGS) entry which is preliminary data.</text>
</comment>
<keyword evidence="1" id="KW-0472">Membrane</keyword>
<protein>
    <recommendedName>
        <fullName evidence="4">Metal-dependent hydrolase</fullName>
    </recommendedName>
</protein>
<keyword evidence="1" id="KW-1133">Transmembrane helix</keyword>
<feature type="transmembrane region" description="Helical" evidence="1">
    <location>
        <begin position="100"/>
        <end position="118"/>
    </location>
</feature>
<evidence type="ECO:0008006" key="4">
    <source>
        <dbReference type="Google" id="ProtNLM"/>
    </source>
</evidence>
<feature type="transmembrane region" description="Helical" evidence="1">
    <location>
        <begin position="25"/>
        <end position="48"/>
    </location>
</feature>
<reference evidence="2" key="1">
    <citation type="journal article" date="2014" name="Int. J. Syst. Evol. Microbiol.">
        <title>Complete genome of a new Firmicutes species belonging to the dominant human colonic microbiota ('Ruminococcus bicirculans') reveals two chromosomes and a selective capacity to utilize plant glucans.</title>
        <authorList>
            <consortium name="NISC Comparative Sequencing Program"/>
            <person name="Wegmann U."/>
            <person name="Louis P."/>
            <person name="Goesmann A."/>
            <person name="Henrissat B."/>
            <person name="Duncan S.H."/>
            <person name="Flint H.J."/>
        </authorList>
    </citation>
    <scope>NUCLEOTIDE SEQUENCE</scope>
    <source>
        <strain evidence="2">NBRC 107169</strain>
    </source>
</reference>
<evidence type="ECO:0000256" key="1">
    <source>
        <dbReference type="SAM" id="Phobius"/>
    </source>
</evidence>
<dbReference type="Proteomes" id="UP001161405">
    <property type="component" value="Unassembled WGS sequence"/>
</dbReference>
<reference evidence="2" key="2">
    <citation type="submission" date="2023-01" db="EMBL/GenBank/DDBJ databases">
        <title>Draft genome sequence of Maritalea porphyrae strain NBRC 107169.</title>
        <authorList>
            <person name="Sun Q."/>
            <person name="Mori K."/>
        </authorList>
    </citation>
    <scope>NUCLEOTIDE SEQUENCE</scope>
    <source>
        <strain evidence="2">NBRC 107169</strain>
    </source>
</reference>
<evidence type="ECO:0000313" key="2">
    <source>
        <dbReference type="EMBL" id="GLQ16052.1"/>
    </source>
</evidence>
<accession>A0ABQ5UN09</accession>
<dbReference type="RefSeq" id="WP_284361340.1">
    <property type="nucleotide sequence ID" value="NZ_BSNI01000001.1"/>
</dbReference>
<proteinExistence type="predicted"/>
<dbReference type="EMBL" id="BSNI01000001">
    <property type="protein sequence ID" value="GLQ16052.1"/>
    <property type="molecule type" value="Genomic_DNA"/>
</dbReference>
<feature type="transmembrane region" description="Helical" evidence="1">
    <location>
        <begin position="183"/>
        <end position="202"/>
    </location>
</feature>